<protein>
    <recommendedName>
        <fullName evidence="4">TetR family transcriptional regulator</fullName>
    </recommendedName>
</protein>
<organism evidence="2 3">
    <name type="scientific">Nocardia amamiensis</name>
    <dbReference type="NCBI Taxonomy" id="404578"/>
    <lineage>
        <taxon>Bacteria</taxon>
        <taxon>Bacillati</taxon>
        <taxon>Actinomycetota</taxon>
        <taxon>Actinomycetes</taxon>
        <taxon>Mycobacteriales</taxon>
        <taxon>Nocardiaceae</taxon>
        <taxon>Nocardia</taxon>
    </lineage>
</organism>
<evidence type="ECO:0000313" key="3">
    <source>
        <dbReference type="Proteomes" id="UP000702209"/>
    </source>
</evidence>
<sequence length="81" mass="9029">MLGDRIADDRNAQLAAQTVVPGIFDVTALWLRRELDVDRDQFIEFIVAMIITGSTITDAVSPKPDQTWLGARAHPRTNHAE</sequence>
<evidence type="ECO:0000256" key="1">
    <source>
        <dbReference type="SAM" id="MobiDB-lite"/>
    </source>
</evidence>
<keyword evidence="3" id="KW-1185">Reference proteome</keyword>
<feature type="region of interest" description="Disordered" evidence="1">
    <location>
        <begin position="62"/>
        <end position="81"/>
    </location>
</feature>
<name>A0ABS0CUI4_9NOCA</name>
<comment type="caution">
    <text evidence="2">The sequence shown here is derived from an EMBL/GenBank/DDBJ whole genome shotgun (WGS) entry which is preliminary data.</text>
</comment>
<dbReference type="EMBL" id="JADLQX010000008">
    <property type="protein sequence ID" value="MBF6298514.1"/>
    <property type="molecule type" value="Genomic_DNA"/>
</dbReference>
<evidence type="ECO:0008006" key="4">
    <source>
        <dbReference type="Google" id="ProtNLM"/>
    </source>
</evidence>
<gene>
    <name evidence="2" type="ORF">IU459_13315</name>
</gene>
<dbReference type="Proteomes" id="UP000702209">
    <property type="component" value="Unassembled WGS sequence"/>
</dbReference>
<evidence type="ECO:0000313" key="2">
    <source>
        <dbReference type="EMBL" id="MBF6298514.1"/>
    </source>
</evidence>
<accession>A0ABS0CUI4</accession>
<reference evidence="2 3" key="1">
    <citation type="submission" date="2020-10" db="EMBL/GenBank/DDBJ databases">
        <title>Identification of Nocardia species via Next-generation sequencing and recognition of intraspecies genetic diversity.</title>
        <authorList>
            <person name="Li P."/>
            <person name="Li P."/>
            <person name="Lu B."/>
        </authorList>
    </citation>
    <scope>NUCLEOTIDE SEQUENCE [LARGE SCALE GENOMIC DNA]</scope>
    <source>
        <strain evidence="2 3">BJ06-0157</strain>
    </source>
</reference>
<proteinExistence type="predicted"/>
<dbReference type="RefSeq" id="WP_195129820.1">
    <property type="nucleotide sequence ID" value="NZ_JADLQX010000008.1"/>
</dbReference>